<dbReference type="PANTHER" id="PTHR30520">
    <property type="entry name" value="FORMATE TRANSPORTER-RELATED"/>
    <property type="match status" value="1"/>
</dbReference>
<comment type="caution">
    <text evidence="7">The sequence shown here is derived from an EMBL/GenBank/DDBJ whole genome shotgun (WGS) entry which is preliminary data.</text>
</comment>
<keyword evidence="4 6" id="KW-0472">Membrane</keyword>
<accession>A0ABV5AG38</accession>
<dbReference type="NCBIfam" id="TIGR00790">
    <property type="entry name" value="fnt"/>
    <property type="match status" value="1"/>
</dbReference>
<evidence type="ECO:0000256" key="5">
    <source>
        <dbReference type="ARBA" id="ARBA00049660"/>
    </source>
</evidence>
<feature type="transmembrane region" description="Helical" evidence="6">
    <location>
        <begin position="232"/>
        <end position="254"/>
    </location>
</feature>
<keyword evidence="2 6" id="KW-0812">Transmembrane</keyword>
<evidence type="ECO:0000313" key="7">
    <source>
        <dbReference type="EMBL" id="MFB5191233.1"/>
    </source>
</evidence>
<feature type="transmembrane region" description="Helical" evidence="6">
    <location>
        <begin position="66"/>
        <end position="86"/>
    </location>
</feature>
<dbReference type="RefSeq" id="WP_275473849.1">
    <property type="nucleotide sequence ID" value="NZ_CP162940.1"/>
</dbReference>
<comment type="similarity">
    <text evidence="5">Belongs to the FNT transporter (TC 1.A.16) family.</text>
</comment>
<dbReference type="InterPro" id="IPR023271">
    <property type="entry name" value="Aquaporin-like"/>
</dbReference>
<keyword evidence="3 6" id="KW-1133">Transmembrane helix</keyword>
<sequence length="277" mass="29290">MSNNFLTPAEITAVAAKSGEDKAKSSVAKLLILGFLAGAFIAFGALFDIRVTASIPAQWGSIKNLVGGAVFPVGLMLVVVAGGELLTGNMMTLPLALHERRIRITGLIYNWFWVLIGNLIGSLFVAYFFGVVAKMLTDTPYKEATIAIAVSKAGLGFGPTIISAIGCNWLVCLAVWMALGSKDIVSKLFAIWFPVMAFVAIGFQHVVANMFFIPAGIFVGAPVSWGSAIVEWIAAFIGNAIGGWLFVAVAYYVAYMRHRGKDAATDVAGASKTGATL</sequence>
<evidence type="ECO:0000256" key="3">
    <source>
        <dbReference type="ARBA" id="ARBA00022989"/>
    </source>
</evidence>
<evidence type="ECO:0000313" key="8">
    <source>
        <dbReference type="Proteomes" id="UP001579974"/>
    </source>
</evidence>
<dbReference type="Pfam" id="PF01226">
    <property type="entry name" value="Form_Nir_trans"/>
    <property type="match status" value="1"/>
</dbReference>
<dbReference type="Proteomes" id="UP001579974">
    <property type="component" value="Unassembled WGS sequence"/>
</dbReference>
<feature type="transmembrane region" description="Helical" evidence="6">
    <location>
        <begin position="27"/>
        <end position="46"/>
    </location>
</feature>
<reference evidence="7 8" key="1">
    <citation type="journal article" date="2024" name="Int. J. Mol. Sci.">
        <title>Exploration of Alicyclobacillus spp. Genome in Search of Antibiotic Resistance.</title>
        <authorList>
            <person name="Bucka-Kolendo J."/>
            <person name="Kiousi D.E."/>
            <person name="Dekowska A."/>
            <person name="Mikolajczuk-Szczyrba A."/>
            <person name="Karadedos D.M."/>
            <person name="Michael P."/>
            <person name="Galanis A."/>
            <person name="Sokolowska B."/>
        </authorList>
    </citation>
    <scope>NUCLEOTIDE SEQUENCE [LARGE SCALE GENOMIC DNA]</scope>
    <source>
        <strain evidence="7 8">KKP 3000</strain>
    </source>
</reference>
<evidence type="ECO:0000256" key="2">
    <source>
        <dbReference type="ARBA" id="ARBA00022692"/>
    </source>
</evidence>
<dbReference type="Gene3D" id="1.20.1080.10">
    <property type="entry name" value="Glycerol uptake facilitator protein"/>
    <property type="match status" value="1"/>
</dbReference>
<dbReference type="InterPro" id="IPR000292">
    <property type="entry name" value="For/NO2_transpt"/>
</dbReference>
<name>A0ABV5AG38_9BACL</name>
<protein>
    <submittedName>
        <fullName evidence="7">Formate/nitrite transporter family protein</fullName>
    </submittedName>
</protein>
<keyword evidence="8" id="KW-1185">Reference proteome</keyword>
<feature type="transmembrane region" description="Helical" evidence="6">
    <location>
        <begin position="191"/>
        <end position="212"/>
    </location>
</feature>
<dbReference type="InterPro" id="IPR024002">
    <property type="entry name" value="For/NO2_transpt_CS"/>
</dbReference>
<proteinExistence type="inferred from homology"/>
<comment type="subcellular location">
    <subcellularLocation>
        <location evidence="1">Membrane</location>
        <topology evidence="1">Multi-pass membrane protein</topology>
    </subcellularLocation>
</comment>
<feature type="transmembrane region" description="Helical" evidence="6">
    <location>
        <begin position="161"/>
        <end position="179"/>
    </location>
</feature>
<dbReference type="PROSITE" id="PS01006">
    <property type="entry name" value="FORMATE_NITRITE_TP_2"/>
    <property type="match status" value="1"/>
</dbReference>
<organism evidence="7 8">
    <name type="scientific">Alicyclobacillus fastidiosus</name>
    <dbReference type="NCBI Taxonomy" id="392011"/>
    <lineage>
        <taxon>Bacteria</taxon>
        <taxon>Bacillati</taxon>
        <taxon>Bacillota</taxon>
        <taxon>Bacilli</taxon>
        <taxon>Bacillales</taxon>
        <taxon>Alicyclobacillaceae</taxon>
        <taxon>Alicyclobacillus</taxon>
    </lineage>
</organism>
<gene>
    <name evidence="7" type="ORF">KKP3000_000003</name>
</gene>
<dbReference type="EMBL" id="JBDXSU010000010">
    <property type="protein sequence ID" value="MFB5191233.1"/>
    <property type="molecule type" value="Genomic_DNA"/>
</dbReference>
<evidence type="ECO:0000256" key="4">
    <source>
        <dbReference type="ARBA" id="ARBA00023136"/>
    </source>
</evidence>
<evidence type="ECO:0000256" key="6">
    <source>
        <dbReference type="SAM" id="Phobius"/>
    </source>
</evidence>
<dbReference type="PANTHER" id="PTHR30520:SF6">
    <property type="entry name" value="FORMATE_NITRATE FAMILY TRANSPORTER (EUROFUNG)"/>
    <property type="match status" value="1"/>
</dbReference>
<feature type="transmembrane region" description="Helical" evidence="6">
    <location>
        <begin position="107"/>
        <end position="129"/>
    </location>
</feature>
<evidence type="ECO:0000256" key="1">
    <source>
        <dbReference type="ARBA" id="ARBA00004141"/>
    </source>
</evidence>